<dbReference type="GO" id="GO:0005886">
    <property type="term" value="C:plasma membrane"/>
    <property type="evidence" value="ECO:0007669"/>
    <property type="project" value="TreeGrafter"/>
</dbReference>
<feature type="transmembrane region" description="Helical" evidence="6">
    <location>
        <begin position="353"/>
        <end position="372"/>
    </location>
</feature>
<feature type="transmembrane region" description="Helical" evidence="6">
    <location>
        <begin position="319"/>
        <end position="341"/>
    </location>
</feature>
<accession>A0A5N6KBB9</accession>
<organism evidence="8 9">
    <name type="scientific">Monilinia laxa</name>
    <name type="common">Brown rot fungus</name>
    <name type="synonym">Sclerotinia laxa</name>
    <dbReference type="NCBI Taxonomy" id="61186"/>
    <lineage>
        <taxon>Eukaryota</taxon>
        <taxon>Fungi</taxon>
        <taxon>Dikarya</taxon>
        <taxon>Ascomycota</taxon>
        <taxon>Pezizomycotina</taxon>
        <taxon>Leotiomycetes</taxon>
        <taxon>Helotiales</taxon>
        <taxon>Sclerotiniaceae</taxon>
        <taxon>Monilinia</taxon>
    </lineage>
</organism>
<protein>
    <recommendedName>
        <fullName evidence="7">Major facilitator superfamily (MFS) profile domain-containing protein</fullName>
    </recommendedName>
</protein>
<feature type="compositionally biased region" description="Basic and acidic residues" evidence="5">
    <location>
        <begin position="612"/>
        <end position="621"/>
    </location>
</feature>
<feature type="transmembrane region" description="Helical" evidence="6">
    <location>
        <begin position="279"/>
        <end position="298"/>
    </location>
</feature>
<evidence type="ECO:0000256" key="6">
    <source>
        <dbReference type="SAM" id="Phobius"/>
    </source>
</evidence>
<dbReference type="InterPro" id="IPR036259">
    <property type="entry name" value="MFS_trans_sf"/>
</dbReference>
<feature type="transmembrane region" description="Helical" evidence="6">
    <location>
        <begin position="410"/>
        <end position="432"/>
    </location>
</feature>
<evidence type="ECO:0000256" key="2">
    <source>
        <dbReference type="ARBA" id="ARBA00022692"/>
    </source>
</evidence>
<feature type="transmembrane region" description="Helical" evidence="6">
    <location>
        <begin position="53"/>
        <end position="71"/>
    </location>
</feature>
<sequence length="654" mass="71124">MVGPAVELDSAQTTTTSSFGAPLSTSSNRDGRITRWDTRDNGVEGRYPSWKKLSVVMLSLYLCILIVSLQSKALISDRTILGTAIPTITNEFHSLEDVGWYASAYLISSSATQLLFGKTYKFYNYKWVLMIAIAIFEVGSAICGSAPNSKVFIFGRAIVNGVILIMTDNVPLHRRPLFMGLFGGIFAISNVCGPLIGGVFTTKVNWRWCFYINLPVGGAVALILFFIVKGSPSKNKDTLHQKVQKMDPLGTIVFIPGIICILLALQWGGHTYSWRNARIIVLFILGGILLIMFVIIQFKSGESATVPIRVIKQRSIASAVWLSFFSSGSMFVLIYYLPIWFQASRGLNAINSGLHTLPLVLALVLGSLFAGIFTKATGYYVPMVIASPIILTIGAGLLTTLRKDSGPREWMSWQVIFGWGLGLGIQQPNLTVQACLPDDDISTGIALMFFAQGLGGTIFVTVGQIIFSYELVKGISALNIHSLPASLILHTGATEIRNIVPQFYIEKVLIVYNDVLTKTFRVAIFTSALTILASLTLEWKNINKANRNPQATNLSTSHTGSGTNEESSGVVRTAEGLDTAQGGLGQLTDHKNADSEPAQAKLTILQQQQLETIREEREKSSSAETSPNATTTSDGTEVDKVVVSEKDGEIKIVG</sequence>
<dbReference type="AlphaFoldDB" id="A0A5N6KBB9"/>
<dbReference type="OrthoDB" id="10021397at2759"/>
<feature type="compositionally biased region" description="Polar residues" evidence="5">
    <location>
        <begin position="622"/>
        <end position="635"/>
    </location>
</feature>
<dbReference type="Proteomes" id="UP000326757">
    <property type="component" value="Unassembled WGS sequence"/>
</dbReference>
<evidence type="ECO:0000256" key="1">
    <source>
        <dbReference type="ARBA" id="ARBA00004141"/>
    </source>
</evidence>
<dbReference type="InterPro" id="IPR020846">
    <property type="entry name" value="MFS_dom"/>
</dbReference>
<feature type="transmembrane region" description="Helical" evidence="6">
    <location>
        <begin position="208"/>
        <end position="228"/>
    </location>
</feature>
<dbReference type="CDD" id="cd17502">
    <property type="entry name" value="MFS_Azr1_MDR_like"/>
    <property type="match status" value="1"/>
</dbReference>
<dbReference type="Gene3D" id="1.20.1720.10">
    <property type="entry name" value="Multidrug resistance protein D"/>
    <property type="match status" value="1"/>
</dbReference>
<dbReference type="Pfam" id="PF07690">
    <property type="entry name" value="MFS_1"/>
    <property type="match status" value="1"/>
</dbReference>
<keyword evidence="3 6" id="KW-1133">Transmembrane helix</keyword>
<feature type="compositionally biased region" description="Polar residues" evidence="5">
    <location>
        <begin position="10"/>
        <end position="28"/>
    </location>
</feature>
<proteinExistence type="predicted"/>
<dbReference type="PANTHER" id="PTHR23501">
    <property type="entry name" value="MAJOR FACILITATOR SUPERFAMILY"/>
    <property type="match status" value="1"/>
</dbReference>
<dbReference type="PROSITE" id="PS50850">
    <property type="entry name" value="MFS"/>
    <property type="match status" value="1"/>
</dbReference>
<dbReference type="PANTHER" id="PTHR23501:SF201">
    <property type="entry name" value="MFS AFLATOXIN EFFLUX PUMP"/>
    <property type="match status" value="1"/>
</dbReference>
<feature type="compositionally biased region" description="Polar residues" evidence="5">
    <location>
        <begin position="548"/>
        <end position="567"/>
    </location>
</feature>
<keyword evidence="9" id="KW-1185">Reference proteome</keyword>
<comment type="caution">
    <text evidence="8">The sequence shown here is derived from an EMBL/GenBank/DDBJ whole genome shotgun (WGS) entry which is preliminary data.</text>
</comment>
<evidence type="ECO:0000256" key="4">
    <source>
        <dbReference type="ARBA" id="ARBA00023136"/>
    </source>
</evidence>
<keyword evidence="2 6" id="KW-0812">Transmembrane</keyword>
<feature type="transmembrane region" description="Helical" evidence="6">
    <location>
        <begin position="128"/>
        <end position="147"/>
    </location>
</feature>
<dbReference type="GO" id="GO:0022857">
    <property type="term" value="F:transmembrane transporter activity"/>
    <property type="evidence" value="ECO:0007669"/>
    <property type="project" value="InterPro"/>
</dbReference>
<feature type="transmembrane region" description="Helical" evidence="6">
    <location>
        <begin position="153"/>
        <end position="170"/>
    </location>
</feature>
<name>A0A5N6KBB9_MONLA</name>
<feature type="transmembrane region" description="Helical" evidence="6">
    <location>
        <begin position="379"/>
        <end position="398"/>
    </location>
</feature>
<feature type="transmembrane region" description="Helical" evidence="6">
    <location>
        <begin position="177"/>
        <end position="196"/>
    </location>
</feature>
<feature type="region of interest" description="Disordered" evidence="5">
    <location>
        <begin position="610"/>
        <end position="654"/>
    </location>
</feature>
<evidence type="ECO:0000313" key="8">
    <source>
        <dbReference type="EMBL" id="KAB8300473.1"/>
    </source>
</evidence>
<dbReference type="FunFam" id="1.20.1250.20:FF:000196">
    <property type="entry name" value="MFS toxin efflux pump (AflT)"/>
    <property type="match status" value="1"/>
</dbReference>
<dbReference type="Gene3D" id="1.20.1250.20">
    <property type="entry name" value="MFS general substrate transporter like domains"/>
    <property type="match status" value="1"/>
</dbReference>
<dbReference type="InterPro" id="IPR011701">
    <property type="entry name" value="MFS"/>
</dbReference>
<feature type="transmembrane region" description="Helical" evidence="6">
    <location>
        <begin position="249"/>
        <end position="267"/>
    </location>
</feature>
<evidence type="ECO:0000256" key="5">
    <source>
        <dbReference type="SAM" id="MobiDB-lite"/>
    </source>
</evidence>
<feature type="transmembrane region" description="Helical" evidence="6">
    <location>
        <begin position="444"/>
        <end position="467"/>
    </location>
</feature>
<keyword evidence="4 6" id="KW-0472">Membrane</keyword>
<gene>
    <name evidence="8" type="ORF">EYC80_000642</name>
</gene>
<comment type="subcellular location">
    <subcellularLocation>
        <location evidence="1">Membrane</location>
        <topology evidence="1">Multi-pass membrane protein</topology>
    </subcellularLocation>
</comment>
<feature type="compositionally biased region" description="Basic and acidic residues" evidence="5">
    <location>
        <begin position="637"/>
        <end position="654"/>
    </location>
</feature>
<evidence type="ECO:0000313" key="9">
    <source>
        <dbReference type="Proteomes" id="UP000326757"/>
    </source>
</evidence>
<feature type="domain" description="Major facilitator superfamily (MFS) profile" evidence="7">
    <location>
        <begin position="56"/>
        <end position="509"/>
    </location>
</feature>
<dbReference type="SUPFAM" id="SSF103473">
    <property type="entry name" value="MFS general substrate transporter"/>
    <property type="match status" value="1"/>
</dbReference>
<dbReference type="EMBL" id="VIGI01000005">
    <property type="protein sequence ID" value="KAB8300473.1"/>
    <property type="molecule type" value="Genomic_DNA"/>
</dbReference>
<feature type="region of interest" description="Disordered" evidence="5">
    <location>
        <begin position="548"/>
        <end position="571"/>
    </location>
</feature>
<evidence type="ECO:0000256" key="3">
    <source>
        <dbReference type="ARBA" id="ARBA00022989"/>
    </source>
</evidence>
<reference evidence="8 9" key="1">
    <citation type="submission" date="2019-06" db="EMBL/GenBank/DDBJ databases">
        <title>Genome Sequence of the Brown Rot Fungal Pathogen Monilinia laxa.</title>
        <authorList>
            <person name="De Miccolis Angelini R.M."/>
            <person name="Landi L."/>
            <person name="Abate D."/>
            <person name="Pollastro S."/>
            <person name="Romanazzi G."/>
            <person name="Faretra F."/>
        </authorList>
    </citation>
    <scope>NUCLEOTIDE SEQUENCE [LARGE SCALE GENOMIC DNA]</scope>
    <source>
        <strain evidence="8 9">Mlax316</strain>
    </source>
</reference>
<feature type="region of interest" description="Disordered" evidence="5">
    <location>
        <begin position="1"/>
        <end position="36"/>
    </location>
</feature>
<evidence type="ECO:0000259" key="7">
    <source>
        <dbReference type="PROSITE" id="PS50850"/>
    </source>
</evidence>